<dbReference type="Proteomes" id="UP000257143">
    <property type="component" value="Unassembled WGS sequence"/>
</dbReference>
<dbReference type="AlphaFoldDB" id="A0A3D8Q307"/>
<protein>
    <submittedName>
        <fullName evidence="1">Uncharacterized protein</fullName>
    </submittedName>
</protein>
<organism evidence="1 2">
    <name type="scientific">Oceanobacillus arenosus</name>
    <dbReference type="NCBI Taxonomy" id="1229153"/>
    <lineage>
        <taxon>Bacteria</taxon>
        <taxon>Bacillati</taxon>
        <taxon>Bacillota</taxon>
        <taxon>Bacilli</taxon>
        <taxon>Bacillales</taxon>
        <taxon>Bacillaceae</taxon>
        <taxon>Oceanobacillus</taxon>
    </lineage>
</organism>
<dbReference type="RefSeq" id="WP_115771637.1">
    <property type="nucleotide sequence ID" value="NZ_PIOC01000003.1"/>
</dbReference>
<reference evidence="2" key="1">
    <citation type="submission" date="2017-11" db="EMBL/GenBank/DDBJ databases">
        <authorList>
            <person name="Zhu W."/>
        </authorList>
    </citation>
    <scope>NUCLEOTIDE SEQUENCE [LARGE SCALE GENOMIC DNA]</scope>
    <source>
        <strain evidence="2">CAU 1183</strain>
    </source>
</reference>
<proteinExistence type="predicted"/>
<gene>
    <name evidence="1" type="ORF">CWR48_03445</name>
</gene>
<accession>A0A3D8Q307</accession>
<evidence type="ECO:0000313" key="1">
    <source>
        <dbReference type="EMBL" id="RDW21465.1"/>
    </source>
</evidence>
<comment type="caution">
    <text evidence="1">The sequence shown here is derived from an EMBL/GenBank/DDBJ whole genome shotgun (WGS) entry which is preliminary data.</text>
</comment>
<keyword evidence="2" id="KW-1185">Reference proteome</keyword>
<name>A0A3D8Q307_9BACI</name>
<dbReference type="EMBL" id="PIOC01000003">
    <property type="protein sequence ID" value="RDW21465.1"/>
    <property type="molecule type" value="Genomic_DNA"/>
</dbReference>
<dbReference type="OrthoDB" id="2720606at2"/>
<sequence>MEKEDQIIGMLGQILGKLDEHSQKLDNHSTQLEEHGQILSALRTGQEHLKAEIDGMKLSNAKEFGGLKEEMSILSTNQELLRNDTWENKVDIHRIQKTMGMK</sequence>
<evidence type="ECO:0000313" key="2">
    <source>
        <dbReference type="Proteomes" id="UP000257143"/>
    </source>
</evidence>